<keyword evidence="9" id="KW-0407">Ion channel</keyword>
<dbReference type="Proteomes" id="UP000751190">
    <property type="component" value="Unassembled WGS sequence"/>
</dbReference>
<gene>
    <name evidence="12" type="ORF">KFE25_001737</name>
</gene>
<evidence type="ECO:0000313" key="12">
    <source>
        <dbReference type="EMBL" id="KAG8462964.1"/>
    </source>
</evidence>
<keyword evidence="4" id="KW-0677">Repeat</keyword>
<proteinExistence type="predicted"/>
<evidence type="ECO:0000256" key="5">
    <source>
        <dbReference type="ARBA" id="ARBA00022837"/>
    </source>
</evidence>
<evidence type="ECO:0000313" key="13">
    <source>
        <dbReference type="Proteomes" id="UP000751190"/>
    </source>
</evidence>
<comment type="subcellular location">
    <subcellularLocation>
        <location evidence="1">Membrane</location>
        <topology evidence="1">Multi-pass membrane protein</topology>
    </subcellularLocation>
</comment>
<sequence>MKERDGTRGVKERGRFRRARALRLAYAALLHAQILAHADGGGSLDARARPGGCAHDGGGGCCAHDGGGGCCAHDGGGGCCAHDGGGGARAAADRAAARARGTAAVLRAHVRTDRILLQKRRYSDTRLFPQPAHRLPPLKPTTLLLLLTRIRPELGAAELAAAVEAMATSHRNALTDTDGFARTDAHLAQRAGARRVRAASDPISAADAHADGGPASIAERALACLAPRGPLAISPAAVASPSSPLKQLEQRGLARRAALVAAGSPTKPSAPGARRLAGAEPAWDFTVAAPHWDHTVAAPHWDHTVAAPHSALNSLVVQADGAAGECVVPRLYSVVVDSITAALALELALWLALSALHCAEATGTRRRSALRLLWARARFALRSVQRPGYVLAACAVALVVMHPSVTWRVFLPCGYWSLLTIGAWTMAFREATRLIAIVPGVRAETRRLKSVVVAVLPYVALQLCWIHCFASIGILAWGALPNEALRGTDFHARGYADVFNFQNYGSAFMLLFQVLCENNWNVTAEAYVRASCRHWLGAWVYFVLFLYLHAMLLLNVLTGAMIKLYSYMREQDDLERMSACACKAKKVELDAELGHALKIA</sequence>
<dbReference type="GO" id="GO:0016020">
    <property type="term" value="C:membrane"/>
    <property type="evidence" value="ECO:0007669"/>
    <property type="project" value="UniProtKB-SubCell"/>
</dbReference>
<protein>
    <recommendedName>
        <fullName evidence="11">Ion transport domain-containing protein</fullName>
    </recommendedName>
</protein>
<evidence type="ECO:0000256" key="4">
    <source>
        <dbReference type="ARBA" id="ARBA00022737"/>
    </source>
</evidence>
<evidence type="ECO:0000256" key="3">
    <source>
        <dbReference type="ARBA" id="ARBA00022692"/>
    </source>
</evidence>
<feature type="transmembrane region" description="Helical" evidence="10">
    <location>
        <begin position="407"/>
        <end position="429"/>
    </location>
</feature>
<name>A0A8J5XLN2_DIALT</name>
<dbReference type="InterPro" id="IPR044581">
    <property type="entry name" value="TPC1_plant"/>
</dbReference>
<evidence type="ECO:0000256" key="10">
    <source>
        <dbReference type="SAM" id="Phobius"/>
    </source>
</evidence>
<keyword evidence="3 10" id="KW-0812">Transmembrane</keyword>
<dbReference type="GO" id="GO:0005245">
    <property type="term" value="F:voltage-gated calcium channel activity"/>
    <property type="evidence" value="ECO:0007669"/>
    <property type="project" value="InterPro"/>
</dbReference>
<evidence type="ECO:0000256" key="9">
    <source>
        <dbReference type="ARBA" id="ARBA00023303"/>
    </source>
</evidence>
<dbReference type="Pfam" id="PF00520">
    <property type="entry name" value="Ion_trans"/>
    <property type="match status" value="1"/>
</dbReference>
<evidence type="ECO:0000256" key="1">
    <source>
        <dbReference type="ARBA" id="ARBA00004141"/>
    </source>
</evidence>
<dbReference type="PANTHER" id="PTHR46988:SF2">
    <property type="entry name" value="TWO PORE CALCIUM CHANNEL PROTEIN 1"/>
    <property type="match status" value="1"/>
</dbReference>
<dbReference type="OrthoDB" id="416585at2759"/>
<accession>A0A8J5XLN2</accession>
<dbReference type="InterPro" id="IPR005821">
    <property type="entry name" value="Ion_trans_dom"/>
</dbReference>
<feature type="transmembrane region" description="Helical" evidence="10">
    <location>
        <begin position="379"/>
        <end position="401"/>
    </location>
</feature>
<evidence type="ECO:0000256" key="7">
    <source>
        <dbReference type="ARBA" id="ARBA00023065"/>
    </source>
</evidence>
<keyword evidence="13" id="KW-1185">Reference proteome</keyword>
<keyword evidence="7" id="KW-0406">Ion transport</keyword>
<evidence type="ECO:0000256" key="6">
    <source>
        <dbReference type="ARBA" id="ARBA00022989"/>
    </source>
</evidence>
<keyword evidence="2" id="KW-0813">Transport</keyword>
<feature type="transmembrane region" description="Helical" evidence="10">
    <location>
        <begin position="450"/>
        <end position="480"/>
    </location>
</feature>
<keyword evidence="5" id="KW-0106">Calcium</keyword>
<evidence type="ECO:0000256" key="8">
    <source>
        <dbReference type="ARBA" id="ARBA00023136"/>
    </source>
</evidence>
<dbReference type="AlphaFoldDB" id="A0A8J5XLN2"/>
<dbReference type="EMBL" id="JAGTXO010000018">
    <property type="protein sequence ID" value="KAG8462964.1"/>
    <property type="molecule type" value="Genomic_DNA"/>
</dbReference>
<keyword evidence="6 10" id="KW-1133">Transmembrane helix</keyword>
<organism evidence="12 13">
    <name type="scientific">Diacronema lutheri</name>
    <name type="common">Unicellular marine alga</name>
    <name type="synonym">Monochrysis lutheri</name>
    <dbReference type="NCBI Taxonomy" id="2081491"/>
    <lineage>
        <taxon>Eukaryota</taxon>
        <taxon>Haptista</taxon>
        <taxon>Haptophyta</taxon>
        <taxon>Pavlovophyceae</taxon>
        <taxon>Pavlovales</taxon>
        <taxon>Pavlovaceae</taxon>
        <taxon>Diacronema</taxon>
    </lineage>
</organism>
<evidence type="ECO:0000259" key="11">
    <source>
        <dbReference type="Pfam" id="PF00520"/>
    </source>
</evidence>
<evidence type="ECO:0000256" key="2">
    <source>
        <dbReference type="ARBA" id="ARBA00022448"/>
    </source>
</evidence>
<feature type="domain" description="Ion transport" evidence="11">
    <location>
        <begin position="430"/>
        <end position="572"/>
    </location>
</feature>
<comment type="caution">
    <text evidence="12">The sequence shown here is derived from an EMBL/GenBank/DDBJ whole genome shotgun (WGS) entry which is preliminary data.</text>
</comment>
<dbReference type="PANTHER" id="PTHR46988">
    <property type="entry name" value="TWO PORE CALCIUM CHANNEL PROTEIN 1"/>
    <property type="match status" value="1"/>
</dbReference>
<keyword evidence="8 10" id="KW-0472">Membrane</keyword>
<reference evidence="12" key="1">
    <citation type="submission" date="2021-05" db="EMBL/GenBank/DDBJ databases">
        <title>The genome of the haptophyte Pavlova lutheri (Diacronema luteri, Pavlovales) - a model for lipid biosynthesis in eukaryotic algae.</title>
        <authorList>
            <person name="Hulatt C.J."/>
            <person name="Posewitz M.C."/>
        </authorList>
    </citation>
    <scope>NUCLEOTIDE SEQUENCE</scope>
    <source>
        <strain evidence="12">NIVA-4/92</strain>
    </source>
</reference>
<dbReference type="Gene3D" id="1.10.287.70">
    <property type="match status" value="1"/>
</dbReference>
<feature type="transmembrane region" description="Helical" evidence="10">
    <location>
        <begin position="538"/>
        <end position="562"/>
    </location>
</feature>